<evidence type="ECO:0000313" key="3">
    <source>
        <dbReference type="Proteomes" id="UP000823399"/>
    </source>
</evidence>
<dbReference type="RefSeq" id="XP_041290864.1">
    <property type="nucleotide sequence ID" value="XM_041428936.1"/>
</dbReference>
<dbReference type="EMBL" id="JABBWM010000041">
    <property type="protein sequence ID" value="KAG2104359.1"/>
    <property type="molecule type" value="Genomic_DNA"/>
</dbReference>
<reference evidence="2" key="1">
    <citation type="journal article" date="2020" name="New Phytol.">
        <title>Comparative genomics reveals dynamic genome evolution in host specialist ectomycorrhizal fungi.</title>
        <authorList>
            <person name="Lofgren L.A."/>
            <person name="Nguyen N.H."/>
            <person name="Vilgalys R."/>
            <person name="Ruytinx J."/>
            <person name="Liao H.L."/>
            <person name="Branco S."/>
            <person name="Kuo A."/>
            <person name="LaButti K."/>
            <person name="Lipzen A."/>
            <person name="Andreopoulos W."/>
            <person name="Pangilinan J."/>
            <person name="Riley R."/>
            <person name="Hundley H."/>
            <person name="Na H."/>
            <person name="Barry K."/>
            <person name="Grigoriev I.V."/>
            <person name="Stajich J.E."/>
            <person name="Kennedy P.G."/>
        </authorList>
    </citation>
    <scope>NUCLEOTIDE SEQUENCE</scope>
    <source>
        <strain evidence="2">FC423</strain>
    </source>
</reference>
<evidence type="ECO:0000313" key="2">
    <source>
        <dbReference type="EMBL" id="KAG2104359.1"/>
    </source>
</evidence>
<sequence length="109" mass="12829">MHVLYTLHVVLSHTAVQQTSKYLRVAPAAIWILDYFLTFEHEVRLFSNISCWNIVPVMFILARYVPVLWIITEIYLVCQSLLAHIQQKRYELSVNFIQRNDVNAKQHSA</sequence>
<protein>
    <recommendedName>
        <fullName evidence="1">DUF6533 domain-containing protein</fullName>
    </recommendedName>
</protein>
<name>A0A9P7F2D2_9AGAM</name>
<keyword evidence="3" id="KW-1185">Reference proteome</keyword>
<accession>A0A9P7F2D2</accession>
<dbReference type="OrthoDB" id="3350812at2759"/>
<dbReference type="Pfam" id="PF20151">
    <property type="entry name" value="DUF6533"/>
    <property type="match status" value="1"/>
</dbReference>
<organism evidence="2 3">
    <name type="scientific">Suillus discolor</name>
    <dbReference type="NCBI Taxonomy" id="1912936"/>
    <lineage>
        <taxon>Eukaryota</taxon>
        <taxon>Fungi</taxon>
        <taxon>Dikarya</taxon>
        <taxon>Basidiomycota</taxon>
        <taxon>Agaricomycotina</taxon>
        <taxon>Agaricomycetes</taxon>
        <taxon>Agaricomycetidae</taxon>
        <taxon>Boletales</taxon>
        <taxon>Suillineae</taxon>
        <taxon>Suillaceae</taxon>
        <taxon>Suillus</taxon>
    </lineage>
</organism>
<dbReference type="Proteomes" id="UP000823399">
    <property type="component" value="Unassembled WGS sequence"/>
</dbReference>
<proteinExistence type="predicted"/>
<feature type="domain" description="DUF6533" evidence="1">
    <location>
        <begin position="22"/>
        <end position="68"/>
    </location>
</feature>
<dbReference type="GeneID" id="64691195"/>
<dbReference type="AlphaFoldDB" id="A0A9P7F2D2"/>
<evidence type="ECO:0000259" key="1">
    <source>
        <dbReference type="Pfam" id="PF20151"/>
    </source>
</evidence>
<comment type="caution">
    <text evidence="2">The sequence shown here is derived from an EMBL/GenBank/DDBJ whole genome shotgun (WGS) entry which is preliminary data.</text>
</comment>
<gene>
    <name evidence="2" type="ORF">F5147DRAFT_265352</name>
</gene>
<dbReference type="InterPro" id="IPR045340">
    <property type="entry name" value="DUF6533"/>
</dbReference>